<comment type="caution">
    <text evidence="2">The sequence shown here is derived from an EMBL/GenBank/DDBJ whole genome shotgun (WGS) entry which is preliminary data.</text>
</comment>
<dbReference type="InterPro" id="IPR053164">
    <property type="entry name" value="IS1016-like_transposase"/>
</dbReference>
<dbReference type="InterPro" id="IPR024442">
    <property type="entry name" value="Transposase_Zn_ribbon"/>
</dbReference>
<protein>
    <submittedName>
        <fullName evidence="2">DDE transposase</fullName>
    </submittedName>
</protein>
<gene>
    <name evidence="2" type="ORF">GCM10011309_02970</name>
</gene>
<keyword evidence="3" id="KW-1185">Reference proteome</keyword>
<dbReference type="EMBL" id="BMYV01000001">
    <property type="protein sequence ID" value="GGX57400.1"/>
    <property type="molecule type" value="Genomic_DNA"/>
</dbReference>
<dbReference type="Proteomes" id="UP000600865">
    <property type="component" value="Unassembled WGS sequence"/>
</dbReference>
<feature type="domain" description="ISXO2-like transposase" evidence="1">
    <location>
        <begin position="139"/>
        <end position="304"/>
    </location>
</feature>
<dbReference type="NCBIfam" id="NF033547">
    <property type="entry name" value="transpos_IS1595"/>
    <property type="match status" value="1"/>
</dbReference>
<dbReference type="RefSeq" id="WP_189580387.1">
    <property type="nucleotide sequence ID" value="NZ_BMYV01000001.1"/>
</dbReference>
<evidence type="ECO:0000313" key="2">
    <source>
        <dbReference type="EMBL" id="GGX57400.1"/>
    </source>
</evidence>
<name>A0A918NC26_9PROT</name>
<dbReference type="Pfam" id="PF12760">
    <property type="entry name" value="Zn_ribbon_IS1595"/>
    <property type="match status" value="1"/>
</dbReference>
<dbReference type="PANTHER" id="PTHR47163:SF2">
    <property type="entry name" value="SI:DKEY-17M8.2"/>
    <property type="match status" value="1"/>
</dbReference>
<reference evidence="2 3" key="1">
    <citation type="journal article" date="2014" name="Int. J. Syst. Evol. Microbiol.">
        <title>Complete genome sequence of Corynebacterium casei LMG S-19264T (=DSM 44701T), isolated from a smear-ripened cheese.</title>
        <authorList>
            <consortium name="US DOE Joint Genome Institute (JGI-PGF)"/>
            <person name="Walter F."/>
            <person name="Albersmeier A."/>
            <person name="Kalinowski J."/>
            <person name="Ruckert C."/>
        </authorList>
    </citation>
    <scope>NUCLEOTIDE SEQUENCE [LARGE SCALE GENOMIC DNA]</scope>
    <source>
        <strain evidence="2 3">KCTC 23968</strain>
    </source>
</reference>
<sequence>MSILSKPFFHNEAAAFEYLEGLIWGDKPVCPKCGNTEKKIYALEGVRSKASKKNPNGVERHGLKKCGACRKQFTVRVGTVFESSHVPLHKWLQAAYLMMSSKKGISSKQLERTLEVTYKTAWFMSHRLREAMASNAMPPMGGEGSIVEADETYFGNKLSLKARAKLPRIITRDENGHILSSKPNPAVYHNKHIIVSLVERGGSVRSFKVDSATVSNVAKIVTENVDRQTHLMTDESKLYTRVGAQYANHEFVTHSHKEYARGNVTTNTIEGYFSIFKRGMKGVYQHCSEKHLHRYLAEYDFRYNNRERLGVNDIERTANALQGIVGKRLTYHGPN</sequence>
<accession>A0A918NC26</accession>
<dbReference type="Pfam" id="PF12762">
    <property type="entry name" value="DDE_Tnp_IS1595"/>
    <property type="match status" value="1"/>
</dbReference>
<dbReference type="AlphaFoldDB" id="A0A918NC26"/>
<dbReference type="SMART" id="SM01126">
    <property type="entry name" value="DDE_Tnp_IS1595"/>
    <property type="match status" value="1"/>
</dbReference>
<evidence type="ECO:0000313" key="3">
    <source>
        <dbReference type="Proteomes" id="UP000600865"/>
    </source>
</evidence>
<organism evidence="2 3">
    <name type="scientific">Litorimonas cladophorae</name>
    <dbReference type="NCBI Taxonomy" id="1220491"/>
    <lineage>
        <taxon>Bacteria</taxon>
        <taxon>Pseudomonadati</taxon>
        <taxon>Pseudomonadota</taxon>
        <taxon>Alphaproteobacteria</taxon>
        <taxon>Maricaulales</taxon>
        <taxon>Robiginitomaculaceae</taxon>
    </lineage>
</organism>
<proteinExistence type="predicted"/>
<dbReference type="InterPro" id="IPR024445">
    <property type="entry name" value="Tnp_ISXO2-like"/>
</dbReference>
<evidence type="ECO:0000259" key="1">
    <source>
        <dbReference type="SMART" id="SM01126"/>
    </source>
</evidence>
<dbReference type="PANTHER" id="PTHR47163">
    <property type="entry name" value="DDE_TNP_IS1595 DOMAIN-CONTAINING PROTEIN"/>
    <property type="match status" value="1"/>
</dbReference>